<evidence type="ECO:0000313" key="2">
    <source>
        <dbReference type="Proteomes" id="UP000293589"/>
    </source>
</evidence>
<dbReference type="EMBL" id="CP035464">
    <property type="protein sequence ID" value="QAY32559.1"/>
    <property type="molecule type" value="Genomic_DNA"/>
</dbReference>
<dbReference type="KEGG" id="bgx:ESN35_03285"/>
<gene>
    <name evidence="1" type="ORF">ESN35_03285</name>
</gene>
<sequence>MAADLRSDPSTNVGAHVMGLRWPAPMTWIYDHYQGDSLKGPIVTGEESSKPSDEEIAEANKLLNPIFQ</sequence>
<evidence type="ECO:0000313" key="1">
    <source>
        <dbReference type="EMBL" id="QAY32559.1"/>
    </source>
</evidence>
<reference evidence="1 2" key="1">
    <citation type="submission" date="2019-01" db="EMBL/GenBank/DDBJ databases">
        <title>Complete genome sequence of Bifidobacterium gallinarum CACC 514.</title>
        <authorList>
            <person name="Jung M."/>
        </authorList>
    </citation>
    <scope>NUCLEOTIDE SEQUENCE [LARGE SCALE GENOMIC DNA]</scope>
    <source>
        <strain evidence="1 2">CACC 514</strain>
    </source>
</reference>
<dbReference type="Proteomes" id="UP000293589">
    <property type="component" value="Chromosome"/>
</dbReference>
<protein>
    <submittedName>
        <fullName evidence="1">Uncharacterized protein</fullName>
    </submittedName>
</protein>
<organism evidence="1 2">
    <name type="scientific">Bifidobacterium pullorum subsp. gallinarum</name>
    <dbReference type="NCBI Taxonomy" id="78344"/>
    <lineage>
        <taxon>Bacteria</taxon>
        <taxon>Bacillati</taxon>
        <taxon>Actinomycetota</taxon>
        <taxon>Actinomycetes</taxon>
        <taxon>Bifidobacteriales</taxon>
        <taxon>Bifidobacteriaceae</taxon>
        <taxon>Bifidobacterium</taxon>
    </lineage>
</organism>
<name>A0A4P6E305_9BIFI</name>
<dbReference type="AlphaFoldDB" id="A0A4P6E305"/>
<dbReference type="RefSeq" id="WP_129237054.1">
    <property type="nucleotide sequence ID" value="NZ_CP035464.1"/>
</dbReference>
<accession>A0A4P6E305</accession>
<proteinExistence type="predicted"/>